<evidence type="ECO:0000256" key="6">
    <source>
        <dbReference type="ARBA" id="ARBA00022679"/>
    </source>
</evidence>
<keyword evidence="10" id="KW-0067">ATP-binding</keyword>
<keyword evidence="6" id="KW-0808">Transferase</keyword>
<dbReference type="PANTHER" id="PTHR45528:SF1">
    <property type="entry name" value="SENSOR HISTIDINE KINASE CPXA"/>
    <property type="match status" value="1"/>
</dbReference>
<comment type="catalytic activity">
    <reaction evidence="1">
        <text>ATP + protein L-histidine = ADP + protein N-phospho-L-histidine.</text>
        <dbReference type="EC" id="2.7.13.3"/>
    </reaction>
</comment>
<dbReference type="PROSITE" id="PS50885">
    <property type="entry name" value="HAMP"/>
    <property type="match status" value="1"/>
</dbReference>
<dbReference type="GO" id="GO:0000155">
    <property type="term" value="F:phosphorelay sensor kinase activity"/>
    <property type="evidence" value="ECO:0007669"/>
    <property type="project" value="InterPro"/>
</dbReference>
<evidence type="ECO:0000256" key="13">
    <source>
        <dbReference type="ARBA" id="ARBA00023136"/>
    </source>
</evidence>
<dbReference type="EMBL" id="CP018145">
    <property type="protein sequence ID" value="ASJ52514.1"/>
    <property type="molecule type" value="Genomic_DNA"/>
</dbReference>
<dbReference type="Pfam" id="PF00512">
    <property type="entry name" value="HisKA"/>
    <property type="match status" value="1"/>
</dbReference>
<organism evidence="17 18">
    <name type="scientific">Brevibacillus formosus</name>
    <dbReference type="NCBI Taxonomy" id="54913"/>
    <lineage>
        <taxon>Bacteria</taxon>
        <taxon>Bacillati</taxon>
        <taxon>Bacillota</taxon>
        <taxon>Bacilli</taxon>
        <taxon>Bacillales</taxon>
        <taxon>Paenibacillaceae</taxon>
        <taxon>Brevibacillus</taxon>
    </lineage>
</organism>
<dbReference type="Pfam" id="PF02518">
    <property type="entry name" value="HATPase_c"/>
    <property type="match status" value="1"/>
</dbReference>
<dbReference type="InterPro" id="IPR003594">
    <property type="entry name" value="HATPase_dom"/>
</dbReference>
<dbReference type="SMART" id="SM00387">
    <property type="entry name" value="HATPase_c"/>
    <property type="match status" value="1"/>
</dbReference>
<reference evidence="17 18" key="1">
    <citation type="submission" date="2016-11" db="EMBL/GenBank/DDBJ databases">
        <authorList>
            <person name="Jaros S."/>
            <person name="Januszkiewicz K."/>
            <person name="Wedrychowicz H."/>
        </authorList>
    </citation>
    <scope>NUCLEOTIDE SEQUENCE [LARGE SCALE GENOMIC DNA]</scope>
    <source>
        <strain evidence="17 18">NF2</strain>
    </source>
</reference>
<dbReference type="SUPFAM" id="SSF55874">
    <property type="entry name" value="ATPase domain of HSP90 chaperone/DNA topoisomerase II/histidine kinase"/>
    <property type="match status" value="1"/>
</dbReference>
<evidence type="ECO:0000256" key="4">
    <source>
        <dbReference type="ARBA" id="ARBA00022475"/>
    </source>
</evidence>
<dbReference type="PROSITE" id="PS50109">
    <property type="entry name" value="HIS_KIN"/>
    <property type="match status" value="1"/>
</dbReference>
<dbReference type="SUPFAM" id="SSF47384">
    <property type="entry name" value="Homodimeric domain of signal transducing histidine kinase"/>
    <property type="match status" value="1"/>
</dbReference>
<dbReference type="SMART" id="SM00388">
    <property type="entry name" value="HisKA"/>
    <property type="match status" value="1"/>
</dbReference>
<evidence type="ECO:0000256" key="5">
    <source>
        <dbReference type="ARBA" id="ARBA00022553"/>
    </source>
</evidence>
<dbReference type="Proteomes" id="UP000197781">
    <property type="component" value="Chromosome"/>
</dbReference>
<dbReference type="RefSeq" id="WP_088906413.1">
    <property type="nucleotide sequence ID" value="NZ_CP018145.1"/>
</dbReference>
<evidence type="ECO:0000256" key="11">
    <source>
        <dbReference type="ARBA" id="ARBA00022989"/>
    </source>
</evidence>
<feature type="transmembrane region" description="Helical" evidence="14">
    <location>
        <begin position="21"/>
        <end position="43"/>
    </location>
</feature>
<dbReference type="Gene3D" id="3.30.565.10">
    <property type="entry name" value="Histidine kinase-like ATPase, C-terminal domain"/>
    <property type="match status" value="1"/>
</dbReference>
<dbReference type="Gene3D" id="6.10.340.10">
    <property type="match status" value="1"/>
</dbReference>
<evidence type="ECO:0000256" key="12">
    <source>
        <dbReference type="ARBA" id="ARBA00023012"/>
    </source>
</evidence>
<dbReference type="InterPro" id="IPR036890">
    <property type="entry name" value="HATPase_C_sf"/>
</dbReference>
<feature type="transmembrane region" description="Helical" evidence="14">
    <location>
        <begin position="150"/>
        <end position="172"/>
    </location>
</feature>
<keyword evidence="7 14" id="KW-0812">Transmembrane</keyword>
<dbReference type="EC" id="2.7.13.3" evidence="3"/>
<dbReference type="Gene3D" id="1.10.287.130">
    <property type="match status" value="1"/>
</dbReference>
<comment type="subcellular location">
    <subcellularLocation>
        <location evidence="2">Cell membrane</location>
        <topology evidence="2">Multi-pass membrane protein</topology>
    </subcellularLocation>
</comment>
<keyword evidence="11 14" id="KW-1133">Transmembrane helix</keyword>
<evidence type="ECO:0000256" key="10">
    <source>
        <dbReference type="ARBA" id="ARBA00022840"/>
    </source>
</evidence>
<dbReference type="InterPro" id="IPR003660">
    <property type="entry name" value="HAMP_dom"/>
</dbReference>
<dbReference type="KEGG" id="bfm:BP422_02495"/>
<evidence type="ECO:0000256" key="9">
    <source>
        <dbReference type="ARBA" id="ARBA00022777"/>
    </source>
</evidence>
<dbReference type="PANTHER" id="PTHR45528">
    <property type="entry name" value="SENSOR HISTIDINE KINASE CPXA"/>
    <property type="match status" value="1"/>
</dbReference>
<keyword evidence="4" id="KW-1003">Cell membrane</keyword>
<evidence type="ECO:0000259" key="15">
    <source>
        <dbReference type="PROSITE" id="PS50109"/>
    </source>
</evidence>
<sequence length="459" mass="53407">MKKNESIPDKRPLKQLFFRHYVVISGLFLCTIMIALLGTDLLMDNYFDKSPDLTRVDGSKIYQYPFEKIDGRLLDEYGGWFEIVDESGTVIYVKGNKEDNIMTYSDGMLYAKVDILRNDDSIFYHAYRAQGPEGENYVLLWKIPQRLENISLALGILIALFVVLLFIALYFYTRYSVLQMKKPLQQIVEGIKEMEGFNYQKRLTFSAEMEFAEIREAFNGMAERLQQTSAEKEAVANNKRNMLLHLSHDLKTPITSVFGYSQLLLDRPELEEEQRRQYVQYINDKSSYMAHLIQNLFELAKLEDQHVRLDQEKVNISKWFMQLVAEFYPEIEDRGFQLEVKIPEEPLFVMFDKMHMNRVITNLIGNSLKHNPPGTQLFVSCEKIETSVVLWLGDNGTGVQENVREHIFEEFIKGSNPVKDSTGLGLAICKKIITLHQGTIHLERNQRYTTLFKITLPLE</sequence>
<dbReference type="CDD" id="cd00082">
    <property type="entry name" value="HisKA"/>
    <property type="match status" value="1"/>
</dbReference>
<feature type="domain" description="HAMP" evidence="16">
    <location>
        <begin position="178"/>
        <end position="230"/>
    </location>
</feature>
<dbReference type="AlphaFoldDB" id="A0A220MBY6"/>
<dbReference type="CDD" id="cd00075">
    <property type="entry name" value="HATPase"/>
    <property type="match status" value="1"/>
</dbReference>
<evidence type="ECO:0000256" key="14">
    <source>
        <dbReference type="SAM" id="Phobius"/>
    </source>
</evidence>
<evidence type="ECO:0000256" key="3">
    <source>
        <dbReference type="ARBA" id="ARBA00012438"/>
    </source>
</evidence>
<evidence type="ECO:0000259" key="16">
    <source>
        <dbReference type="PROSITE" id="PS50885"/>
    </source>
</evidence>
<dbReference type="InterPro" id="IPR005467">
    <property type="entry name" value="His_kinase_dom"/>
</dbReference>
<evidence type="ECO:0000256" key="1">
    <source>
        <dbReference type="ARBA" id="ARBA00000085"/>
    </source>
</evidence>
<proteinExistence type="predicted"/>
<feature type="domain" description="Histidine kinase" evidence="15">
    <location>
        <begin position="245"/>
        <end position="459"/>
    </location>
</feature>
<keyword evidence="5" id="KW-0597">Phosphoprotein</keyword>
<name>A0A220MBY6_9BACL</name>
<accession>A0A220MBY6</accession>
<keyword evidence="8" id="KW-0547">Nucleotide-binding</keyword>
<dbReference type="InterPro" id="IPR036097">
    <property type="entry name" value="HisK_dim/P_sf"/>
</dbReference>
<evidence type="ECO:0000256" key="7">
    <source>
        <dbReference type="ARBA" id="ARBA00022692"/>
    </source>
</evidence>
<dbReference type="PRINTS" id="PR00344">
    <property type="entry name" value="BCTRLSENSOR"/>
</dbReference>
<evidence type="ECO:0000256" key="2">
    <source>
        <dbReference type="ARBA" id="ARBA00004651"/>
    </source>
</evidence>
<keyword evidence="9 17" id="KW-0418">Kinase</keyword>
<evidence type="ECO:0000256" key="8">
    <source>
        <dbReference type="ARBA" id="ARBA00022741"/>
    </source>
</evidence>
<gene>
    <name evidence="17" type="ORF">BP422_02495</name>
</gene>
<dbReference type="InterPro" id="IPR004358">
    <property type="entry name" value="Sig_transdc_His_kin-like_C"/>
</dbReference>
<dbReference type="InterPro" id="IPR050398">
    <property type="entry name" value="HssS/ArlS-like"/>
</dbReference>
<dbReference type="SMART" id="SM00304">
    <property type="entry name" value="HAMP"/>
    <property type="match status" value="1"/>
</dbReference>
<keyword evidence="12" id="KW-0902">Two-component regulatory system</keyword>
<protein>
    <recommendedName>
        <fullName evidence="3">histidine kinase</fullName>
        <ecNumber evidence="3">2.7.13.3</ecNumber>
    </recommendedName>
</protein>
<evidence type="ECO:0000313" key="18">
    <source>
        <dbReference type="Proteomes" id="UP000197781"/>
    </source>
</evidence>
<dbReference type="GO" id="GO:0005524">
    <property type="term" value="F:ATP binding"/>
    <property type="evidence" value="ECO:0007669"/>
    <property type="project" value="UniProtKB-KW"/>
</dbReference>
<dbReference type="GO" id="GO:0005886">
    <property type="term" value="C:plasma membrane"/>
    <property type="evidence" value="ECO:0007669"/>
    <property type="project" value="UniProtKB-SubCell"/>
</dbReference>
<dbReference type="InterPro" id="IPR003661">
    <property type="entry name" value="HisK_dim/P_dom"/>
</dbReference>
<dbReference type="CDD" id="cd06225">
    <property type="entry name" value="HAMP"/>
    <property type="match status" value="1"/>
</dbReference>
<keyword evidence="13 14" id="KW-0472">Membrane</keyword>
<evidence type="ECO:0000313" key="17">
    <source>
        <dbReference type="EMBL" id="ASJ52514.1"/>
    </source>
</evidence>